<reference evidence="2" key="1">
    <citation type="submission" date="2018-05" db="EMBL/GenBank/DDBJ databases">
        <authorList>
            <person name="Lanie J.A."/>
            <person name="Ng W.-L."/>
            <person name="Kazmierczak K.M."/>
            <person name="Andrzejewski T.M."/>
            <person name="Davidsen T.M."/>
            <person name="Wayne K.J."/>
            <person name="Tettelin H."/>
            <person name="Glass J.I."/>
            <person name="Rusch D."/>
            <person name="Podicherti R."/>
            <person name="Tsui H.-C.T."/>
            <person name="Winkler M.E."/>
        </authorList>
    </citation>
    <scope>NUCLEOTIDE SEQUENCE</scope>
</reference>
<dbReference type="Gene3D" id="3.30.1150.10">
    <property type="match status" value="1"/>
</dbReference>
<protein>
    <recommendedName>
        <fullName evidence="3">TonB C-terminal domain-containing protein</fullName>
    </recommendedName>
</protein>
<dbReference type="SUPFAM" id="SSF74653">
    <property type="entry name" value="TolA/TonB C-terminal domain"/>
    <property type="match status" value="1"/>
</dbReference>
<dbReference type="AlphaFoldDB" id="A0A381P700"/>
<sequence>MTVPEEAPRRAPRQPRQTVGKGPILGSAFIHTVAIFLAWGTSAATTQVPDFIAFEIELISPPAAELGERTPPPPEELVIETPLDPVPEPPEEIAPAVIEEEVPEEIPVEEPPVPEQTVTPPDVELVDDVEPPASPDPDPDVETPGEQLNIRMAGVRRDYPVYYENILSQMQRCFRPTARADDLRTRIYFVINRDGSVSDVDILEPSRSIAFDIEAMGAAECIGRPGRLGPLPDELPFDRFPVVFYFEPQSGRDADSGK</sequence>
<evidence type="ECO:0008006" key="3">
    <source>
        <dbReference type="Google" id="ProtNLM"/>
    </source>
</evidence>
<gene>
    <name evidence="2" type="ORF">METZ01_LOCUS15585</name>
</gene>
<dbReference type="EMBL" id="UINC01000888">
    <property type="protein sequence ID" value="SUZ62731.1"/>
    <property type="molecule type" value="Genomic_DNA"/>
</dbReference>
<organism evidence="2">
    <name type="scientific">marine metagenome</name>
    <dbReference type="NCBI Taxonomy" id="408172"/>
    <lineage>
        <taxon>unclassified sequences</taxon>
        <taxon>metagenomes</taxon>
        <taxon>ecological metagenomes</taxon>
    </lineage>
</organism>
<evidence type="ECO:0000313" key="2">
    <source>
        <dbReference type="EMBL" id="SUZ62731.1"/>
    </source>
</evidence>
<name>A0A381P700_9ZZZZ</name>
<proteinExistence type="predicted"/>
<feature type="region of interest" description="Disordered" evidence="1">
    <location>
        <begin position="104"/>
        <end position="145"/>
    </location>
</feature>
<accession>A0A381P700</accession>
<feature type="region of interest" description="Disordered" evidence="1">
    <location>
        <begin position="1"/>
        <end position="21"/>
    </location>
</feature>
<evidence type="ECO:0000256" key="1">
    <source>
        <dbReference type="SAM" id="MobiDB-lite"/>
    </source>
</evidence>